<feature type="domain" description="Phage shock protein PspC N-terminal" evidence="7">
    <location>
        <begin position="7"/>
        <end position="65"/>
    </location>
</feature>
<evidence type="ECO:0000256" key="2">
    <source>
        <dbReference type="ARBA" id="ARBA00022475"/>
    </source>
</evidence>
<feature type="transmembrane region" description="Helical" evidence="6">
    <location>
        <begin position="37"/>
        <end position="62"/>
    </location>
</feature>
<comment type="caution">
    <text evidence="8">The sequence shown here is derived from an EMBL/GenBank/DDBJ whole genome shotgun (WGS) entry which is preliminary data.</text>
</comment>
<keyword evidence="4 6" id="KW-1133">Transmembrane helix</keyword>
<dbReference type="InterPro" id="IPR007168">
    <property type="entry name" value="Phageshock_PspC_N"/>
</dbReference>
<dbReference type="InterPro" id="IPR052027">
    <property type="entry name" value="PspC"/>
</dbReference>
<evidence type="ECO:0000313" key="8">
    <source>
        <dbReference type="EMBL" id="KAJ9633182.1"/>
    </source>
</evidence>
<keyword evidence="5 6" id="KW-0472">Membrane</keyword>
<dbReference type="GO" id="GO:0005886">
    <property type="term" value="C:plasma membrane"/>
    <property type="evidence" value="ECO:0007669"/>
    <property type="project" value="UniProtKB-SubCell"/>
</dbReference>
<keyword evidence="3 6" id="KW-0812">Transmembrane</keyword>
<name>A0AA39CVU7_9EURO</name>
<organism evidence="8">
    <name type="scientific">Knufia peltigerae</name>
    <dbReference type="NCBI Taxonomy" id="1002370"/>
    <lineage>
        <taxon>Eukaryota</taxon>
        <taxon>Fungi</taxon>
        <taxon>Dikarya</taxon>
        <taxon>Ascomycota</taxon>
        <taxon>Pezizomycotina</taxon>
        <taxon>Eurotiomycetes</taxon>
        <taxon>Chaetothyriomycetidae</taxon>
        <taxon>Chaetothyriales</taxon>
        <taxon>Trichomeriaceae</taxon>
        <taxon>Knufia</taxon>
    </lineage>
</organism>
<reference evidence="8" key="1">
    <citation type="submission" date="2022-10" db="EMBL/GenBank/DDBJ databases">
        <title>Culturing micro-colonial fungi from biological soil crusts in the Mojave desert and describing Neophaeococcomyces mojavensis, and introducing the new genera and species Taxawa tesnikishii.</title>
        <authorList>
            <person name="Kurbessoian T."/>
            <person name="Stajich J.E."/>
        </authorList>
    </citation>
    <scope>NUCLEOTIDE SEQUENCE</scope>
    <source>
        <strain evidence="8">TK_35</strain>
    </source>
</reference>
<keyword evidence="2" id="KW-1003">Cell membrane</keyword>
<proteinExistence type="predicted"/>
<evidence type="ECO:0000256" key="6">
    <source>
        <dbReference type="SAM" id="Phobius"/>
    </source>
</evidence>
<evidence type="ECO:0000256" key="3">
    <source>
        <dbReference type="ARBA" id="ARBA00022692"/>
    </source>
</evidence>
<evidence type="ECO:0000256" key="4">
    <source>
        <dbReference type="ARBA" id="ARBA00022989"/>
    </source>
</evidence>
<accession>A0AA39CVU7</accession>
<dbReference type="Pfam" id="PF04024">
    <property type="entry name" value="PspC"/>
    <property type="match status" value="1"/>
</dbReference>
<evidence type="ECO:0000259" key="7">
    <source>
        <dbReference type="Pfam" id="PF04024"/>
    </source>
</evidence>
<dbReference type="AlphaFoldDB" id="A0AA39CVU7"/>
<dbReference type="PANTHER" id="PTHR33885">
    <property type="entry name" value="PHAGE SHOCK PROTEIN C"/>
    <property type="match status" value="1"/>
</dbReference>
<evidence type="ECO:0000256" key="5">
    <source>
        <dbReference type="ARBA" id="ARBA00023136"/>
    </source>
</evidence>
<protein>
    <recommendedName>
        <fullName evidence="7">Phage shock protein PspC N-terminal domain-containing protein</fullName>
    </recommendedName>
</protein>
<comment type="subcellular location">
    <subcellularLocation>
        <location evidence="1">Cell membrane</location>
        <topology evidence="1">Single-pass membrane protein</topology>
    </subcellularLocation>
</comment>
<sequence>MNAVPRTLSRSLNDRMIAGVMGGIAHRFGWNPTLVRVLYVVISLASAAFPGILIYLLLWLLIPNEALGALWTVPNTLIGLLGGLAGLLGGAKMRWSGRDCAVVFDHWPWGPGGAITLGNVILHTGYDLGMCCRTYAHQAGWGVEPLIRLDDHERAHVYQYLVLGPLYLPVYLLCGGVSARNPFERAADHYARFGHGWWP</sequence>
<dbReference type="PANTHER" id="PTHR33885:SF3">
    <property type="entry name" value="PHAGE SHOCK PROTEIN C"/>
    <property type="match status" value="1"/>
</dbReference>
<feature type="transmembrane region" description="Helical" evidence="6">
    <location>
        <begin position="68"/>
        <end position="88"/>
    </location>
</feature>
<dbReference type="EMBL" id="JAPDRN010000049">
    <property type="protein sequence ID" value="KAJ9633182.1"/>
    <property type="molecule type" value="Genomic_DNA"/>
</dbReference>
<gene>
    <name evidence="8" type="ORF">H2204_007328</name>
</gene>
<evidence type="ECO:0000256" key="1">
    <source>
        <dbReference type="ARBA" id="ARBA00004162"/>
    </source>
</evidence>